<dbReference type="EMBL" id="QJUE01000002">
    <property type="protein sequence ID" value="PYE02567.1"/>
    <property type="molecule type" value="Genomic_DNA"/>
</dbReference>
<evidence type="ECO:0000256" key="3">
    <source>
        <dbReference type="ARBA" id="ARBA00011037"/>
    </source>
</evidence>
<feature type="binding site" evidence="7 9">
    <location>
        <position position="79"/>
    </location>
    <ligand>
        <name>substrate</name>
    </ligand>
</feature>
<dbReference type="Proteomes" id="UP000247807">
    <property type="component" value="Unassembled WGS sequence"/>
</dbReference>
<dbReference type="NCBIfam" id="TIGR01088">
    <property type="entry name" value="aroQ"/>
    <property type="match status" value="1"/>
</dbReference>
<comment type="similarity">
    <text evidence="3 7">Belongs to the type-II 3-dehydroquinase family.</text>
</comment>
<organism evidence="11 12">
    <name type="scientific">Prochlorococcus marinus XMU1408</name>
    <dbReference type="NCBI Taxonomy" id="2213228"/>
    <lineage>
        <taxon>Bacteria</taxon>
        <taxon>Bacillati</taxon>
        <taxon>Cyanobacteriota</taxon>
        <taxon>Cyanophyceae</taxon>
        <taxon>Synechococcales</taxon>
        <taxon>Prochlorococcaceae</taxon>
        <taxon>Prochlorococcus</taxon>
    </lineage>
</organism>
<gene>
    <name evidence="7 11" type="primary">aroQ</name>
    <name evidence="11" type="ORF">DNJ73_02095</name>
</gene>
<evidence type="ECO:0000256" key="10">
    <source>
        <dbReference type="PIRSR" id="PIRSR001399-3"/>
    </source>
</evidence>
<dbReference type="Pfam" id="PF01220">
    <property type="entry name" value="DHquinase_II"/>
    <property type="match status" value="1"/>
</dbReference>
<dbReference type="InterPro" id="IPR001874">
    <property type="entry name" value="DHquinase_II"/>
</dbReference>
<evidence type="ECO:0000256" key="5">
    <source>
        <dbReference type="ARBA" id="ARBA00012060"/>
    </source>
</evidence>
<feature type="binding site" evidence="7 9">
    <location>
        <position position="110"/>
    </location>
    <ligand>
        <name>substrate</name>
    </ligand>
</feature>
<dbReference type="RefSeq" id="WP_158466065.1">
    <property type="nucleotide sequence ID" value="NZ_QJUE01000002.1"/>
</dbReference>
<dbReference type="UniPathway" id="UPA00053">
    <property type="reaction ID" value="UER00086"/>
</dbReference>
<dbReference type="EC" id="4.2.1.10" evidence="5 7"/>
<feature type="site" description="Transition state stabilizer" evidence="7 10">
    <location>
        <position position="17"/>
    </location>
</feature>
<comment type="subunit">
    <text evidence="4 7">Homododecamer.</text>
</comment>
<dbReference type="PANTHER" id="PTHR21272">
    <property type="entry name" value="CATABOLIC 3-DEHYDROQUINASE"/>
    <property type="match status" value="1"/>
</dbReference>
<dbReference type="GO" id="GO:0008652">
    <property type="term" value="P:amino acid biosynthetic process"/>
    <property type="evidence" value="ECO:0007669"/>
    <property type="project" value="UniProtKB-KW"/>
</dbReference>
<accession>A0A318QYK1</accession>
<dbReference type="InterPro" id="IPR036441">
    <property type="entry name" value="DHquinase_II_sf"/>
</dbReference>
<evidence type="ECO:0000256" key="7">
    <source>
        <dbReference type="HAMAP-Rule" id="MF_00169"/>
    </source>
</evidence>
<evidence type="ECO:0000256" key="1">
    <source>
        <dbReference type="ARBA" id="ARBA00001864"/>
    </source>
</evidence>
<name>A0A318QYK1_PROMR</name>
<dbReference type="NCBIfam" id="NF003805">
    <property type="entry name" value="PRK05395.1-2"/>
    <property type="match status" value="1"/>
</dbReference>
<dbReference type="GO" id="GO:0009073">
    <property type="term" value="P:aromatic amino acid family biosynthetic process"/>
    <property type="evidence" value="ECO:0007669"/>
    <property type="project" value="UniProtKB-KW"/>
</dbReference>
<dbReference type="NCBIfam" id="NF003804">
    <property type="entry name" value="PRK05395.1-1"/>
    <property type="match status" value="1"/>
</dbReference>
<dbReference type="GO" id="GO:0019631">
    <property type="term" value="P:quinate catabolic process"/>
    <property type="evidence" value="ECO:0007669"/>
    <property type="project" value="TreeGrafter"/>
</dbReference>
<comment type="catalytic activity">
    <reaction evidence="1 7">
        <text>3-dehydroquinate = 3-dehydroshikimate + H2O</text>
        <dbReference type="Rhea" id="RHEA:21096"/>
        <dbReference type="ChEBI" id="CHEBI:15377"/>
        <dbReference type="ChEBI" id="CHEBI:16630"/>
        <dbReference type="ChEBI" id="CHEBI:32364"/>
        <dbReference type="EC" id="4.2.1.10"/>
    </reaction>
</comment>
<dbReference type="HAMAP" id="MF_00169">
    <property type="entry name" value="AroQ"/>
    <property type="match status" value="1"/>
</dbReference>
<dbReference type="GO" id="GO:0009423">
    <property type="term" value="P:chorismate biosynthetic process"/>
    <property type="evidence" value="ECO:0007669"/>
    <property type="project" value="UniProtKB-UniRule"/>
</dbReference>
<reference evidence="11 12" key="1">
    <citation type="journal article" date="2018" name="Appl. Environ. Microbiol.">
        <title>Genome rearrangement shapes Prochlorococcus ecological adaptation.</title>
        <authorList>
            <person name="Yan W."/>
            <person name="Wei S."/>
            <person name="Wang Q."/>
            <person name="Xiao X."/>
            <person name="Zeng Q."/>
            <person name="Jiao N."/>
            <person name="Zhang R."/>
        </authorList>
    </citation>
    <scope>NUCLEOTIDE SEQUENCE [LARGE SCALE GENOMIC DNA]</scope>
    <source>
        <strain evidence="11 12">XMU1408</strain>
    </source>
</reference>
<keyword evidence="6 7" id="KW-0456">Lyase</keyword>
<proteinExistence type="inferred from homology"/>
<feature type="active site" description="Proton donor" evidence="7 8">
    <location>
        <position position="99"/>
    </location>
</feature>
<dbReference type="SUPFAM" id="SSF52304">
    <property type="entry name" value="Type II 3-dehydroquinate dehydratase"/>
    <property type="match status" value="1"/>
</dbReference>
<dbReference type="NCBIfam" id="NF003807">
    <property type="entry name" value="PRK05395.1-4"/>
    <property type="match status" value="1"/>
</dbReference>
<sequence length="145" mass="16009">MDLLLINGPNLNLVGKREPSIYGAQTLEDIQKELLTLAKELDAKLTFFQSNSEGEMIDRIQKSVGSIDGILINAGAYTHTSIALRDALLGVAIPYVEVHLSNIYSREEFRHKSFLSDKALGLVCGFGPTSYQLALRGIVSFLRRV</sequence>
<keyword evidence="7" id="KW-0057">Aromatic amino acid biosynthesis</keyword>
<comment type="caution">
    <text evidence="11">The sequence shown here is derived from an EMBL/GenBank/DDBJ whole genome shotgun (WGS) entry which is preliminary data.</text>
</comment>
<dbReference type="GO" id="GO:0003855">
    <property type="term" value="F:3-dehydroquinate dehydratase activity"/>
    <property type="evidence" value="ECO:0007669"/>
    <property type="project" value="UniProtKB-UniRule"/>
</dbReference>
<evidence type="ECO:0000256" key="4">
    <source>
        <dbReference type="ARBA" id="ARBA00011193"/>
    </source>
</evidence>
<dbReference type="PIRSF" id="PIRSF001399">
    <property type="entry name" value="DHquinase_II"/>
    <property type="match status" value="1"/>
</dbReference>
<evidence type="ECO:0000256" key="9">
    <source>
        <dbReference type="PIRSR" id="PIRSR001399-2"/>
    </source>
</evidence>
<feature type="binding site" evidence="7 9">
    <location>
        <begin position="100"/>
        <end position="101"/>
    </location>
    <ligand>
        <name>substrate</name>
    </ligand>
</feature>
<dbReference type="NCBIfam" id="NF003806">
    <property type="entry name" value="PRK05395.1-3"/>
    <property type="match status" value="1"/>
</dbReference>
<evidence type="ECO:0000313" key="12">
    <source>
        <dbReference type="Proteomes" id="UP000247807"/>
    </source>
</evidence>
<comment type="function">
    <text evidence="7">Catalyzes a trans-dehydration via an enolate intermediate.</text>
</comment>
<dbReference type="OrthoDB" id="9790793at2"/>
<feature type="active site" description="Proton acceptor" evidence="7 8">
    <location>
        <position position="22"/>
    </location>
</feature>
<dbReference type="CDD" id="cd00466">
    <property type="entry name" value="DHQase_II"/>
    <property type="match status" value="1"/>
</dbReference>
<evidence type="ECO:0000313" key="11">
    <source>
        <dbReference type="EMBL" id="PYE02567.1"/>
    </source>
</evidence>
<keyword evidence="7" id="KW-0028">Amino-acid biosynthesis</keyword>
<comment type="pathway">
    <text evidence="2 7">Metabolic intermediate biosynthesis; chorismate biosynthesis; chorismate from D-erythrose 4-phosphate and phosphoenolpyruvate: step 3/7.</text>
</comment>
<protein>
    <recommendedName>
        <fullName evidence="5 7">3-dehydroquinate dehydratase</fullName>
        <shortName evidence="7">3-dehydroquinase</shortName>
        <ecNumber evidence="5 7">4.2.1.10</ecNumber>
    </recommendedName>
    <alternativeName>
        <fullName evidence="7">Type II DHQase</fullName>
    </alternativeName>
</protein>
<evidence type="ECO:0000256" key="8">
    <source>
        <dbReference type="PIRSR" id="PIRSR001399-1"/>
    </source>
</evidence>
<evidence type="ECO:0000256" key="6">
    <source>
        <dbReference type="ARBA" id="ARBA00023239"/>
    </source>
</evidence>
<dbReference type="PANTHER" id="PTHR21272:SF3">
    <property type="entry name" value="CATABOLIC 3-DEHYDROQUINASE"/>
    <property type="match status" value="1"/>
</dbReference>
<feature type="binding site" evidence="7 9">
    <location>
        <position position="86"/>
    </location>
    <ligand>
        <name>substrate</name>
    </ligand>
</feature>
<dbReference type="Gene3D" id="3.40.50.9100">
    <property type="entry name" value="Dehydroquinase, class II"/>
    <property type="match status" value="1"/>
</dbReference>
<feature type="binding site" evidence="7 9">
    <location>
        <position position="73"/>
    </location>
    <ligand>
        <name>substrate</name>
    </ligand>
</feature>
<dbReference type="AlphaFoldDB" id="A0A318QYK1"/>
<evidence type="ECO:0000256" key="2">
    <source>
        <dbReference type="ARBA" id="ARBA00004902"/>
    </source>
</evidence>